<feature type="region of interest" description="Disordered" evidence="2">
    <location>
        <begin position="164"/>
        <end position="197"/>
    </location>
</feature>
<dbReference type="InterPro" id="IPR001841">
    <property type="entry name" value="Znf_RING"/>
</dbReference>
<dbReference type="EMBL" id="MU006781">
    <property type="protein sequence ID" value="KAF2642501.1"/>
    <property type="molecule type" value="Genomic_DNA"/>
</dbReference>
<evidence type="ECO:0000313" key="5">
    <source>
        <dbReference type="Proteomes" id="UP000799753"/>
    </source>
</evidence>
<reference evidence="4" key="1">
    <citation type="journal article" date="2020" name="Stud. Mycol.">
        <title>101 Dothideomycetes genomes: a test case for predicting lifestyles and emergence of pathogens.</title>
        <authorList>
            <person name="Haridas S."/>
            <person name="Albert R."/>
            <person name="Binder M."/>
            <person name="Bloem J."/>
            <person name="Labutti K."/>
            <person name="Salamov A."/>
            <person name="Andreopoulos B."/>
            <person name="Baker S."/>
            <person name="Barry K."/>
            <person name="Bills G."/>
            <person name="Bluhm B."/>
            <person name="Cannon C."/>
            <person name="Castanera R."/>
            <person name="Culley D."/>
            <person name="Daum C."/>
            <person name="Ezra D."/>
            <person name="Gonzalez J."/>
            <person name="Henrissat B."/>
            <person name="Kuo A."/>
            <person name="Liang C."/>
            <person name="Lipzen A."/>
            <person name="Lutzoni F."/>
            <person name="Magnuson J."/>
            <person name="Mondo S."/>
            <person name="Nolan M."/>
            <person name="Ohm R."/>
            <person name="Pangilinan J."/>
            <person name="Park H.-J."/>
            <person name="Ramirez L."/>
            <person name="Alfaro M."/>
            <person name="Sun H."/>
            <person name="Tritt A."/>
            <person name="Yoshinaga Y."/>
            <person name="Zwiers L.-H."/>
            <person name="Turgeon B."/>
            <person name="Goodwin S."/>
            <person name="Spatafora J."/>
            <person name="Crous P."/>
            <person name="Grigoriev I."/>
        </authorList>
    </citation>
    <scope>NUCLEOTIDE SEQUENCE</scope>
    <source>
        <strain evidence="4">CBS 473.64</strain>
    </source>
</reference>
<dbReference type="PROSITE" id="PS50089">
    <property type="entry name" value="ZF_RING_2"/>
    <property type="match status" value="1"/>
</dbReference>
<organism evidence="4 5">
    <name type="scientific">Massarina eburnea CBS 473.64</name>
    <dbReference type="NCBI Taxonomy" id="1395130"/>
    <lineage>
        <taxon>Eukaryota</taxon>
        <taxon>Fungi</taxon>
        <taxon>Dikarya</taxon>
        <taxon>Ascomycota</taxon>
        <taxon>Pezizomycotina</taxon>
        <taxon>Dothideomycetes</taxon>
        <taxon>Pleosporomycetidae</taxon>
        <taxon>Pleosporales</taxon>
        <taxon>Massarineae</taxon>
        <taxon>Massarinaceae</taxon>
        <taxon>Massarina</taxon>
    </lineage>
</organism>
<dbReference type="InterPro" id="IPR013083">
    <property type="entry name" value="Znf_RING/FYVE/PHD"/>
</dbReference>
<dbReference type="SUPFAM" id="SSF57850">
    <property type="entry name" value="RING/U-box"/>
    <property type="match status" value="1"/>
</dbReference>
<gene>
    <name evidence="4" type="ORF">P280DRAFT_540367</name>
</gene>
<evidence type="ECO:0000259" key="3">
    <source>
        <dbReference type="PROSITE" id="PS50089"/>
    </source>
</evidence>
<dbReference type="AlphaFoldDB" id="A0A6A6S610"/>
<evidence type="ECO:0000256" key="1">
    <source>
        <dbReference type="PROSITE-ProRule" id="PRU00175"/>
    </source>
</evidence>
<dbReference type="Gene3D" id="3.30.40.10">
    <property type="entry name" value="Zinc/RING finger domain, C3HC4 (zinc finger)"/>
    <property type="match status" value="1"/>
</dbReference>
<keyword evidence="1" id="KW-0862">Zinc</keyword>
<dbReference type="GO" id="GO:0008270">
    <property type="term" value="F:zinc ion binding"/>
    <property type="evidence" value="ECO:0007669"/>
    <property type="project" value="UniProtKB-KW"/>
</dbReference>
<keyword evidence="1" id="KW-0479">Metal-binding</keyword>
<evidence type="ECO:0000256" key="2">
    <source>
        <dbReference type="SAM" id="MobiDB-lite"/>
    </source>
</evidence>
<dbReference type="Proteomes" id="UP000799753">
    <property type="component" value="Unassembled WGS sequence"/>
</dbReference>
<accession>A0A6A6S610</accession>
<feature type="compositionally biased region" description="Acidic residues" evidence="2">
    <location>
        <begin position="170"/>
        <end position="197"/>
    </location>
</feature>
<name>A0A6A6S610_9PLEO</name>
<sequence>MYLCMEEFFARGIETIAASEDNELRDCIICQDPLHMIPSPNSLPDGFATPIRLCHHPVRIKSCGHTHGLECLSAWLKTGYSCPTCNRILFVPEALPGPSEEEINDVFYELKNEYGERPVTIAIINYLNHHDQLENQRRQSIMAAIAVQEQKIQEKERKRVREMEIKWEDNVEEEPDWDTSDNEDAEDAEDADMDGEL</sequence>
<keyword evidence="5" id="KW-1185">Reference proteome</keyword>
<dbReference type="OrthoDB" id="2849579at2759"/>
<keyword evidence="1" id="KW-0863">Zinc-finger</keyword>
<proteinExistence type="predicted"/>
<evidence type="ECO:0000313" key="4">
    <source>
        <dbReference type="EMBL" id="KAF2642501.1"/>
    </source>
</evidence>
<protein>
    <recommendedName>
        <fullName evidence="3">RING-type domain-containing protein</fullName>
    </recommendedName>
</protein>
<feature type="domain" description="RING-type" evidence="3">
    <location>
        <begin position="27"/>
        <end position="86"/>
    </location>
</feature>